<evidence type="ECO:0000259" key="10">
    <source>
        <dbReference type="Pfam" id="PF23559"/>
    </source>
</evidence>
<feature type="domain" description="NB-ARC" evidence="8">
    <location>
        <begin position="189"/>
        <end position="341"/>
    </location>
</feature>
<keyword evidence="3" id="KW-0677">Repeat</keyword>
<comment type="similarity">
    <text evidence="1">Belongs to the disease resistance NB-LRR family.</text>
</comment>
<evidence type="ECO:0000313" key="12">
    <source>
        <dbReference type="EMBL" id="CAD6252378.1"/>
    </source>
</evidence>
<dbReference type="SUPFAM" id="SSF52058">
    <property type="entry name" value="L domain-like"/>
    <property type="match status" value="1"/>
</dbReference>
<keyword evidence="13" id="KW-1185">Reference proteome</keyword>
<dbReference type="EMBL" id="CAJGYO010000009">
    <property type="protein sequence ID" value="CAD6252378.1"/>
    <property type="molecule type" value="Genomic_DNA"/>
</dbReference>
<dbReference type="Proteomes" id="UP000604825">
    <property type="component" value="Unassembled WGS sequence"/>
</dbReference>
<dbReference type="PRINTS" id="PR00364">
    <property type="entry name" value="DISEASERSIST"/>
</dbReference>
<dbReference type="OrthoDB" id="3027644at2759"/>
<dbReference type="Gene3D" id="1.10.8.430">
    <property type="entry name" value="Helical domain of apoptotic protease-activating factors"/>
    <property type="match status" value="1"/>
</dbReference>
<keyword evidence="6" id="KW-0067">ATP-binding</keyword>
<evidence type="ECO:0000256" key="1">
    <source>
        <dbReference type="ARBA" id="ARBA00008894"/>
    </source>
</evidence>
<dbReference type="InterPro" id="IPR056789">
    <property type="entry name" value="LRR_R13L1-DRL21"/>
</dbReference>
<dbReference type="CDD" id="cd14798">
    <property type="entry name" value="RX-CC_like"/>
    <property type="match status" value="1"/>
</dbReference>
<sequence>MATILEPIVGSCAKKLQDVITEKAVMILGVKEELREMQRTMKQIQCFLHDAEQRRTEESAVNNWLGDLKDAMYEADDIIDFARLEGSKLLADRPSSSKNIASCTGFSFLSCIPNIQRRHAIAVRIKNFNVELEKISKLGERFLMLKNMQPKEENSVVRQMKTCELVEPNLVGKETFVACTRLVELILAHKENKSYKIGIVGTGGIGKTTLAQTVYNHQKIKGTFSMQAWICVSKEYSEDTLLKELLRNIGVDYKQDETVGELSIKLATAVQNRSVFIVLDDIWKHDAWTNLLRNPLNTSSTTIVLVTTRNDIVAPAIGVQDVHRVELMSSDTGWELLWKSMNINEETEVANLRGLGNEIIRMRGGLPLAIKVTASVLATKEKTENQWRKLINRSAWSMSKVPIELRGALYLSYDDLPGHLKQCFLFCSLYPEDSSMHRDDLIRFWVAEGFVQEQGEQLLEDIADEYYNELIYRNLLHPNPRYVDYEWCKMHDLLRQLGQHLTQDDFFCGDTQSLEAKSLSKLRHISIFTDTDSITLPIGNKEDIRARTLLISWTKSARVENTSMHSSFEFIWFNYTKGSGFYWDFDPPSRCPNLHRLPLAISKLCNLRRLGLDGTPINLVPKGICELKSLNDLGGFPIGHNLEDLRFVNFFGRRFPTWLDTAAHLPSLTYLNLIDCKSCLHLPPIGQLSNLKYLQIKGATAVTKIGPEFCGYGVGNLRSPEAVAFPKLETLVIRDMPNWEEWSFVAEEEEQEATTAGTEAGEDEAAANQKEEAPPPRMQLLPRLKELELDHCPKLRALPQQLGQQATSLKELQLREVHSLNVVENLGFLSEVLLIVDCEGLERVSNLPQVRRLRVQLCPNLWCVERLDNLRPLFQTDDMQGVSSSHWLPGLQEQHRQLHGEDMDVNIWI</sequence>
<dbReference type="GO" id="GO:0002758">
    <property type="term" value="P:innate immune response-activating signaling pathway"/>
    <property type="evidence" value="ECO:0007669"/>
    <property type="project" value="UniProtKB-ARBA"/>
</dbReference>
<dbReference type="InterPro" id="IPR027417">
    <property type="entry name" value="P-loop_NTPase"/>
</dbReference>
<dbReference type="Pfam" id="PF23559">
    <property type="entry name" value="WHD_DRP"/>
    <property type="match status" value="1"/>
</dbReference>
<evidence type="ECO:0000256" key="6">
    <source>
        <dbReference type="ARBA" id="ARBA00022840"/>
    </source>
</evidence>
<dbReference type="InterPro" id="IPR002182">
    <property type="entry name" value="NB-ARC"/>
</dbReference>
<dbReference type="Gene3D" id="1.20.5.4130">
    <property type="match status" value="1"/>
</dbReference>
<dbReference type="Gene3D" id="1.10.10.10">
    <property type="entry name" value="Winged helix-like DNA-binding domain superfamily/Winged helix DNA-binding domain"/>
    <property type="match status" value="1"/>
</dbReference>
<evidence type="ECO:0000256" key="2">
    <source>
        <dbReference type="ARBA" id="ARBA00022614"/>
    </source>
</evidence>
<keyword evidence="2" id="KW-0433">Leucine-rich repeat</keyword>
<keyword evidence="5" id="KW-0611">Plant defense</keyword>
<dbReference type="Gene3D" id="3.80.10.10">
    <property type="entry name" value="Ribonuclease Inhibitor"/>
    <property type="match status" value="1"/>
</dbReference>
<feature type="region of interest" description="Disordered" evidence="7">
    <location>
        <begin position="747"/>
        <end position="774"/>
    </location>
</feature>
<keyword evidence="4" id="KW-0547">Nucleotide-binding</keyword>
<dbReference type="InterPro" id="IPR058922">
    <property type="entry name" value="WHD_DRP"/>
</dbReference>
<dbReference type="GO" id="GO:0042742">
    <property type="term" value="P:defense response to bacterium"/>
    <property type="evidence" value="ECO:0007669"/>
    <property type="project" value="UniProtKB-ARBA"/>
</dbReference>
<feature type="domain" description="Disease resistance N-terminal" evidence="9">
    <location>
        <begin position="8"/>
        <end position="88"/>
    </location>
</feature>
<dbReference type="InterPro" id="IPR032675">
    <property type="entry name" value="LRR_dom_sf"/>
</dbReference>
<proteinExistence type="inferred from homology"/>
<dbReference type="GO" id="GO:0009626">
    <property type="term" value="P:plant-type hypersensitive response"/>
    <property type="evidence" value="ECO:0007669"/>
    <property type="project" value="UniProtKB-ARBA"/>
</dbReference>
<dbReference type="GO" id="GO:0005524">
    <property type="term" value="F:ATP binding"/>
    <property type="evidence" value="ECO:0007669"/>
    <property type="project" value="UniProtKB-KW"/>
</dbReference>
<dbReference type="Pfam" id="PF18052">
    <property type="entry name" value="Rx_N"/>
    <property type="match status" value="1"/>
</dbReference>
<evidence type="ECO:0000256" key="7">
    <source>
        <dbReference type="SAM" id="MobiDB-lite"/>
    </source>
</evidence>
<dbReference type="Pfam" id="PF00931">
    <property type="entry name" value="NB-ARC"/>
    <property type="match status" value="1"/>
</dbReference>
<feature type="domain" description="Disease resistance protein winged helix" evidence="10">
    <location>
        <begin position="429"/>
        <end position="497"/>
    </location>
</feature>
<dbReference type="Gene3D" id="3.40.50.300">
    <property type="entry name" value="P-loop containing nucleotide triphosphate hydrolases"/>
    <property type="match status" value="1"/>
</dbReference>
<dbReference type="InterPro" id="IPR036388">
    <property type="entry name" value="WH-like_DNA-bd_sf"/>
</dbReference>
<dbReference type="InterPro" id="IPR038005">
    <property type="entry name" value="RX-like_CC"/>
</dbReference>
<dbReference type="InterPro" id="IPR042197">
    <property type="entry name" value="Apaf_helical"/>
</dbReference>
<dbReference type="Pfam" id="PF25019">
    <property type="entry name" value="LRR_R13L1-DRL21"/>
    <property type="match status" value="1"/>
</dbReference>
<dbReference type="AlphaFoldDB" id="A0A811Q9X1"/>
<organism evidence="12 13">
    <name type="scientific">Miscanthus lutarioriparius</name>
    <dbReference type="NCBI Taxonomy" id="422564"/>
    <lineage>
        <taxon>Eukaryota</taxon>
        <taxon>Viridiplantae</taxon>
        <taxon>Streptophyta</taxon>
        <taxon>Embryophyta</taxon>
        <taxon>Tracheophyta</taxon>
        <taxon>Spermatophyta</taxon>
        <taxon>Magnoliopsida</taxon>
        <taxon>Liliopsida</taxon>
        <taxon>Poales</taxon>
        <taxon>Poaceae</taxon>
        <taxon>PACMAD clade</taxon>
        <taxon>Panicoideae</taxon>
        <taxon>Andropogonodae</taxon>
        <taxon>Andropogoneae</taxon>
        <taxon>Saccharinae</taxon>
        <taxon>Miscanthus</taxon>
    </lineage>
</organism>
<feature type="domain" description="R13L1/DRL21-like LRR repeat region" evidence="11">
    <location>
        <begin position="640"/>
        <end position="698"/>
    </location>
</feature>
<evidence type="ECO:0000259" key="9">
    <source>
        <dbReference type="Pfam" id="PF18052"/>
    </source>
</evidence>
<reference evidence="12" key="1">
    <citation type="submission" date="2020-10" db="EMBL/GenBank/DDBJ databases">
        <authorList>
            <person name="Han B."/>
            <person name="Lu T."/>
            <person name="Zhao Q."/>
            <person name="Huang X."/>
            <person name="Zhao Y."/>
        </authorList>
    </citation>
    <scope>NUCLEOTIDE SEQUENCE</scope>
</reference>
<evidence type="ECO:0000313" key="13">
    <source>
        <dbReference type="Proteomes" id="UP000604825"/>
    </source>
</evidence>
<gene>
    <name evidence="12" type="ORF">NCGR_LOCUS36032</name>
</gene>
<evidence type="ECO:0000256" key="3">
    <source>
        <dbReference type="ARBA" id="ARBA00022737"/>
    </source>
</evidence>
<accession>A0A811Q9X1</accession>
<dbReference type="GO" id="GO:0043531">
    <property type="term" value="F:ADP binding"/>
    <property type="evidence" value="ECO:0007669"/>
    <property type="project" value="InterPro"/>
</dbReference>
<dbReference type="InterPro" id="IPR041118">
    <property type="entry name" value="Rx_N"/>
</dbReference>
<evidence type="ECO:0000259" key="11">
    <source>
        <dbReference type="Pfam" id="PF25019"/>
    </source>
</evidence>
<dbReference type="PANTHER" id="PTHR36766:SF70">
    <property type="entry name" value="DISEASE RESISTANCE PROTEIN RGA4"/>
    <property type="match status" value="1"/>
</dbReference>
<dbReference type="FunFam" id="1.10.10.10:FF:000322">
    <property type="entry name" value="Probable disease resistance protein At1g63360"/>
    <property type="match status" value="1"/>
</dbReference>
<protein>
    <submittedName>
        <fullName evidence="12">Uncharacterized protein</fullName>
    </submittedName>
</protein>
<evidence type="ECO:0000256" key="5">
    <source>
        <dbReference type="ARBA" id="ARBA00022821"/>
    </source>
</evidence>
<evidence type="ECO:0000259" key="8">
    <source>
        <dbReference type="Pfam" id="PF00931"/>
    </source>
</evidence>
<dbReference type="PANTHER" id="PTHR36766">
    <property type="entry name" value="PLANT BROAD-SPECTRUM MILDEW RESISTANCE PROTEIN RPW8"/>
    <property type="match status" value="1"/>
</dbReference>
<comment type="caution">
    <text evidence="12">The sequence shown here is derived from an EMBL/GenBank/DDBJ whole genome shotgun (WGS) entry which is preliminary data.</text>
</comment>
<evidence type="ECO:0000256" key="4">
    <source>
        <dbReference type="ARBA" id="ARBA00022741"/>
    </source>
</evidence>
<name>A0A811Q9X1_9POAL</name>
<dbReference type="SUPFAM" id="SSF52540">
    <property type="entry name" value="P-loop containing nucleoside triphosphate hydrolases"/>
    <property type="match status" value="1"/>
</dbReference>